<dbReference type="FunFam" id="3.40.50.720:FF:000084">
    <property type="entry name" value="Short-chain dehydrogenase reductase"/>
    <property type="match status" value="1"/>
</dbReference>
<dbReference type="Pfam" id="PF13561">
    <property type="entry name" value="adh_short_C2"/>
    <property type="match status" value="1"/>
</dbReference>
<dbReference type="OrthoDB" id="6823797at2"/>
<accession>A0A1H7S3C2</accession>
<dbReference type="AlphaFoldDB" id="A0A1H7S3C2"/>
<proteinExistence type="inferred from homology"/>
<dbReference type="STRING" id="416943.SAMN05445871_3514"/>
<sequence>MDDAPAERRADAAREFAGKTALVTGAGKGIGRATAQLLAARGARVVALSRTAADLATLADETGCATFAADLADVGATRAALASMPPVDLLVNCAGIAHLAPFVETSAEALDLVMAVNVRAPMLVAQHCARSMIARGVRGAIVNVSSIAAQVGTPLHAAYCASKGALDALTRVMAVELGEHGIRANAVDPVITLTPMAERAWSDPAKSGPMLARIPLQRFAEPLDVAHAIVWLLGDGAAMVNGVSLPVDGGFRAR</sequence>
<dbReference type="PANTHER" id="PTHR44252:SF3">
    <property type="entry name" value="D-ERYTHRULOSE REDUCTASE-RELATED"/>
    <property type="match status" value="1"/>
</dbReference>
<feature type="domain" description="Ketoreductase" evidence="4">
    <location>
        <begin position="19"/>
        <end position="193"/>
    </location>
</feature>
<reference evidence="6" key="1">
    <citation type="submission" date="2016-10" db="EMBL/GenBank/DDBJ databases">
        <authorList>
            <person name="Varghese N."/>
            <person name="Submissions S."/>
        </authorList>
    </citation>
    <scope>NUCLEOTIDE SEQUENCE [LARGE SCALE GENOMIC DNA]</scope>
    <source>
        <strain evidence="6">LMG 26416</strain>
    </source>
</reference>
<dbReference type="PROSITE" id="PS00061">
    <property type="entry name" value="ADH_SHORT"/>
    <property type="match status" value="1"/>
</dbReference>
<keyword evidence="3" id="KW-0521">NADP</keyword>
<dbReference type="InterPro" id="IPR051737">
    <property type="entry name" value="L-xylulose/Carbonyl_redctase"/>
</dbReference>
<dbReference type="PRINTS" id="PR00081">
    <property type="entry name" value="GDHRDH"/>
</dbReference>
<keyword evidence="6" id="KW-1185">Reference proteome</keyword>
<organism evidence="5 6">
    <name type="scientific">Paraburkholderia caballeronis</name>
    <dbReference type="NCBI Taxonomy" id="416943"/>
    <lineage>
        <taxon>Bacteria</taxon>
        <taxon>Pseudomonadati</taxon>
        <taxon>Pseudomonadota</taxon>
        <taxon>Betaproteobacteria</taxon>
        <taxon>Burkholderiales</taxon>
        <taxon>Burkholderiaceae</taxon>
        <taxon>Paraburkholderia</taxon>
    </lineage>
</organism>
<dbReference type="SUPFAM" id="SSF51735">
    <property type="entry name" value="NAD(P)-binding Rossmann-fold domains"/>
    <property type="match status" value="1"/>
</dbReference>
<dbReference type="InterPro" id="IPR020904">
    <property type="entry name" value="Sc_DH/Rdtase_CS"/>
</dbReference>
<dbReference type="InterPro" id="IPR036291">
    <property type="entry name" value="NAD(P)-bd_dom_sf"/>
</dbReference>
<name>A0A1H7S3C2_9BURK</name>
<dbReference type="GO" id="GO:0005997">
    <property type="term" value="P:xylulose metabolic process"/>
    <property type="evidence" value="ECO:0007669"/>
    <property type="project" value="TreeGrafter"/>
</dbReference>
<evidence type="ECO:0000256" key="2">
    <source>
        <dbReference type="ARBA" id="ARBA00011881"/>
    </source>
</evidence>
<dbReference type="Proteomes" id="UP000199120">
    <property type="component" value="Unassembled WGS sequence"/>
</dbReference>
<evidence type="ECO:0000313" key="6">
    <source>
        <dbReference type="Proteomes" id="UP000199120"/>
    </source>
</evidence>
<dbReference type="PRINTS" id="PR00080">
    <property type="entry name" value="SDRFAMILY"/>
</dbReference>
<dbReference type="GO" id="GO:0050038">
    <property type="term" value="F:L-xylulose reductase (NADPH) activity"/>
    <property type="evidence" value="ECO:0007669"/>
    <property type="project" value="TreeGrafter"/>
</dbReference>
<dbReference type="InterPro" id="IPR057326">
    <property type="entry name" value="KR_dom"/>
</dbReference>
<comment type="similarity">
    <text evidence="1">Belongs to the short-chain dehydrogenases/reductases (SDR) family.</text>
</comment>
<dbReference type="RefSeq" id="WP_090547363.1">
    <property type="nucleotide sequence ID" value="NZ_FNSR01000002.1"/>
</dbReference>
<dbReference type="InterPro" id="IPR002347">
    <property type="entry name" value="SDR_fam"/>
</dbReference>
<dbReference type="GO" id="GO:0006006">
    <property type="term" value="P:glucose metabolic process"/>
    <property type="evidence" value="ECO:0007669"/>
    <property type="project" value="TreeGrafter"/>
</dbReference>
<dbReference type="SMART" id="SM00822">
    <property type="entry name" value="PKS_KR"/>
    <property type="match status" value="1"/>
</dbReference>
<dbReference type="GO" id="GO:0004090">
    <property type="term" value="F:carbonyl reductase (NADPH) activity"/>
    <property type="evidence" value="ECO:0007669"/>
    <property type="project" value="TreeGrafter"/>
</dbReference>
<dbReference type="PANTHER" id="PTHR44252">
    <property type="entry name" value="D-ERYTHRULOSE REDUCTASE"/>
    <property type="match status" value="1"/>
</dbReference>
<gene>
    <name evidence="5" type="ORF">SAMN05192542_11150</name>
</gene>
<protein>
    <submittedName>
        <fullName evidence="5">NAD(P)-dependent dehydrogenase, short-chain alcohol dehydrogenase family</fullName>
    </submittedName>
</protein>
<dbReference type="Gene3D" id="3.40.50.720">
    <property type="entry name" value="NAD(P)-binding Rossmann-like Domain"/>
    <property type="match status" value="1"/>
</dbReference>
<evidence type="ECO:0000256" key="1">
    <source>
        <dbReference type="ARBA" id="ARBA00006484"/>
    </source>
</evidence>
<evidence type="ECO:0000313" key="5">
    <source>
        <dbReference type="EMBL" id="SEL66786.1"/>
    </source>
</evidence>
<evidence type="ECO:0000256" key="3">
    <source>
        <dbReference type="ARBA" id="ARBA00022857"/>
    </source>
</evidence>
<evidence type="ECO:0000259" key="4">
    <source>
        <dbReference type="SMART" id="SM00822"/>
    </source>
</evidence>
<comment type="subunit">
    <text evidence="2">Homotetramer.</text>
</comment>
<dbReference type="EMBL" id="FOAJ01000011">
    <property type="protein sequence ID" value="SEL66786.1"/>
    <property type="molecule type" value="Genomic_DNA"/>
</dbReference>